<name>A0A109HKD2_XANCT</name>
<feature type="binding site" evidence="9">
    <location>
        <begin position="266"/>
        <end position="273"/>
    </location>
    <ligand>
        <name>FAD</name>
        <dbReference type="ChEBI" id="CHEBI:57692"/>
    </ligand>
</feature>
<dbReference type="PANTHER" id="PTHR43153:SF1">
    <property type="entry name" value="ELECTRON TRANSFER FLAVOPROTEIN SUBUNIT ALPHA, MITOCHONDRIAL"/>
    <property type="match status" value="1"/>
</dbReference>
<evidence type="ECO:0000256" key="6">
    <source>
        <dbReference type="ARBA" id="ARBA00025649"/>
    </source>
</evidence>
<feature type="domain" description="Electron transfer flavoprotein alpha/beta-subunit N-terminal" evidence="10">
    <location>
        <begin position="4"/>
        <end position="184"/>
    </location>
</feature>
<sequence length="318" mass="32369">MAKILVVAEHLNGQLNAATAKTVSAAQALSPEAIDIVVLAADPAAVAAQAAQIAGVRRVLTVANPANEHAIAQVLGPQIAQLAPGYSHVFGPSTTFGKDLMPVVAALLGVNQISDLMAVDGDYAFKRPIYAGNAIISVQAPADQTVVATVRSASWPEAARSRESDSGSTAIEAASVSATLPTHTRFVGLAAGSSDRPDLQSAKRVVSGGRGVGSAENFQIIYKLADKLGAAVGASRAAVDAGYVPNELQVGQTGKIIAPDLYVAVGISGAIQHLTGIKDAGTIVAINKDPESPIFEIADIGLVGDLFTLLPELETALG</sequence>
<dbReference type="GO" id="GO:0050660">
    <property type="term" value="F:flavin adenine dinucleotide binding"/>
    <property type="evidence" value="ECO:0007669"/>
    <property type="project" value="InterPro"/>
</dbReference>
<evidence type="ECO:0000256" key="5">
    <source>
        <dbReference type="ARBA" id="ARBA00022982"/>
    </source>
</evidence>
<dbReference type="PANTHER" id="PTHR43153">
    <property type="entry name" value="ELECTRON TRANSFER FLAVOPROTEIN ALPHA"/>
    <property type="match status" value="1"/>
</dbReference>
<dbReference type="InterPro" id="IPR029035">
    <property type="entry name" value="DHS-like_NAD/FAD-binding_dom"/>
</dbReference>
<dbReference type="InterPro" id="IPR014731">
    <property type="entry name" value="ETF_asu_C"/>
</dbReference>
<feature type="binding site" evidence="9">
    <location>
        <position position="210"/>
    </location>
    <ligand>
        <name>FAD</name>
        <dbReference type="ChEBI" id="CHEBI:57692"/>
    </ligand>
</feature>
<dbReference type="Proteomes" id="UP000055854">
    <property type="component" value="Unassembled WGS sequence"/>
</dbReference>
<evidence type="ECO:0000256" key="7">
    <source>
        <dbReference type="ARBA" id="ARBA00068674"/>
    </source>
</evidence>
<organism evidence="11 12">
    <name type="scientific">Xanthomonas campestris pv. translucens</name>
    <dbReference type="NCBI Taxonomy" id="343"/>
    <lineage>
        <taxon>Bacteria</taxon>
        <taxon>Pseudomonadati</taxon>
        <taxon>Pseudomonadota</taxon>
        <taxon>Gammaproteobacteria</taxon>
        <taxon>Lysobacterales</taxon>
        <taxon>Lysobacteraceae</taxon>
        <taxon>Xanthomonas</taxon>
        <taxon>Xanthomonas translucens group</taxon>
    </lineage>
</organism>
<dbReference type="OrthoDB" id="9770286at2"/>
<keyword evidence="2" id="KW-0813">Transport</keyword>
<dbReference type="PROSITE" id="PS00696">
    <property type="entry name" value="ETF_ALPHA"/>
    <property type="match status" value="1"/>
</dbReference>
<dbReference type="AlphaFoldDB" id="A0A109HKD2"/>
<protein>
    <recommendedName>
        <fullName evidence="7">Electron transfer flavoprotein subunit alpha</fullName>
    </recommendedName>
    <alternativeName>
        <fullName evidence="8">Electron transfer flavoprotein large subunit</fullName>
    </alternativeName>
</protein>
<evidence type="ECO:0000256" key="3">
    <source>
        <dbReference type="ARBA" id="ARBA00022630"/>
    </source>
</evidence>
<reference evidence="11 12" key="1">
    <citation type="submission" date="2015-11" db="EMBL/GenBank/DDBJ databases">
        <title>Long Read and Single Molecule DNA Sequencing Simplifies Genome Assembly and TAL Effector Gene Analysis of Xanthomonas translucens.</title>
        <authorList>
            <person name="Peng Z."/>
            <person name="Hu Y."/>
            <person name="Xie J."/>
            <person name="Potnis N."/>
            <person name="Akhunova A."/>
            <person name="Jones J."/>
            <person name="Liu Z."/>
            <person name="White F."/>
            <person name="Liu S."/>
        </authorList>
    </citation>
    <scope>NUCLEOTIDE SEQUENCE [LARGE SCALE GENOMIC DNA]</scope>
    <source>
        <strain evidence="11 12">B1</strain>
    </source>
</reference>
<dbReference type="InterPro" id="IPR033947">
    <property type="entry name" value="ETF_alpha_N"/>
</dbReference>
<evidence type="ECO:0000313" key="11">
    <source>
        <dbReference type="EMBL" id="KWV13812.1"/>
    </source>
</evidence>
<evidence type="ECO:0000256" key="8">
    <source>
        <dbReference type="ARBA" id="ARBA00079299"/>
    </source>
</evidence>
<dbReference type="SUPFAM" id="SSF52402">
    <property type="entry name" value="Adenine nucleotide alpha hydrolases-like"/>
    <property type="match status" value="1"/>
</dbReference>
<evidence type="ECO:0000256" key="9">
    <source>
        <dbReference type="PIRSR" id="PIRSR000089-1"/>
    </source>
</evidence>
<keyword evidence="3" id="KW-0285">Flavoprotein</keyword>
<comment type="function">
    <text evidence="6">The electron transfer flavoprotein serves as a specific electron acceptor for other dehydrogenases. It transfers the electrons to the main respiratory chain via ETF-ubiquinone oxidoreductase (ETF dehydrogenase).</text>
</comment>
<dbReference type="Gene3D" id="3.40.50.620">
    <property type="entry name" value="HUPs"/>
    <property type="match status" value="1"/>
</dbReference>
<comment type="cofactor">
    <cofactor evidence="9">
        <name>FAD</name>
        <dbReference type="ChEBI" id="CHEBI:57692"/>
    </cofactor>
    <text evidence="9">Binds 1 FAD per dimer.</text>
</comment>
<dbReference type="GO" id="GO:0009055">
    <property type="term" value="F:electron transfer activity"/>
    <property type="evidence" value="ECO:0007669"/>
    <property type="project" value="InterPro"/>
</dbReference>
<evidence type="ECO:0000256" key="1">
    <source>
        <dbReference type="ARBA" id="ARBA00005817"/>
    </source>
</evidence>
<gene>
    <name evidence="11" type="ORF">ATB53_01025</name>
</gene>
<dbReference type="InterPro" id="IPR001308">
    <property type="entry name" value="ETF_a/FixB"/>
</dbReference>
<evidence type="ECO:0000256" key="2">
    <source>
        <dbReference type="ARBA" id="ARBA00022448"/>
    </source>
</evidence>
<dbReference type="Gene3D" id="3.40.50.1220">
    <property type="entry name" value="TPP-binding domain"/>
    <property type="match status" value="1"/>
</dbReference>
<feature type="binding site" evidence="9">
    <location>
        <begin position="235"/>
        <end position="236"/>
    </location>
    <ligand>
        <name>FAD</name>
        <dbReference type="ChEBI" id="CHEBI:57692"/>
    </ligand>
</feature>
<proteinExistence type="inferred from homology"/>
<dbReference type="InterPro" id="IPR014730">
    <property type="entry name" value="ETF_a/b_N"/>
</dbReference>
<evidence type="ECO:0000313" key="12">
    <source>
        <dbReference type="Proteomes" id="UP000055854"/>
    </source>
</evidence>
<feature type="binding site" evidence="9">
    <location>
        <begin position="249"/>
        <end position="253"/>
    </location>
    <ligand>
        <name>FAD</name>
        <dbReference type="ChEBI" id="CHEBI:57692"/>
    </ligand>
</feature>
<accession>A0A109HKD2</accession>
<comment type="similarity">
    <text evidence="1">Belongs to the ETF alpha-subunit/FixB family.</text>
</comment>
<feature type="binding site" evidence="9">
    <location>
        <position position="287"/>
    </location>
    <ligand>
        <name>FAD</name>
        <dbReference type="ChEBI" id="CHEBI:57692"/>
    </ligand>
</feature>
<dbReference type="GO" id="GO:0033539">
    <property type="term" value="P:fatty acid beta-oxidation using acyl-CoA dehydrogenase"/>
    <property type="evidence" value="ECO:0007669"/>
    <property type="project" value="TreeGrafter"/>
</dbReference>
<dbReference type="FunFam" id="3.40.50.1220:FF:000001">
    <property type="entry name" value="Electron transfer flavoprotein, alpha subunit"/>
    <property type="match status" value="1"/>
</dbReference>
<comment type="caution">
    <text evidence="11">The sequence shown here is derived from an EMBL/GenBank/DDBJ whole genome shotgun (WGS) entry which is preliminary data.</text>
</comment>
<keyword evidence="5" id="KW-0249">Electron transport</keyword>
<dbReference type="Pfam" id="PF00766">
    <property type="entry name" value="ETF_alpha"/>
    <property type="match status" value="1"/>
</dbReference>
<dbReference type="InterPro" id="IPR018206">
    <property type="entry name" value="ETF_asu_C_CS"/>
</dbReference>
<dbReference type="RefSeq" id="WP_060748214.1">
    <property type="nucleotide sequence ID" value="NZ_LNTA01000126.1"/>
</dbReference>
<dbReference type="EMBL" id="LNTA01000126">
    <property type="protein sequence ID" value="KWV13812.1"/>
    <property type="molecule type" value="Genomic_DNA"/>
</dbReference>
<dbReference type="SUPFAM" id="SSF52467">
    <property type="entry name" value="DHS-like NAD/FAD-binding domain"/>
    <property type="match status" value="1"/>
</dbReference>
<evidence type="ECO:0000256" key="4">
    <source>
        <dbReference type="ARBA" id="ARBA00022827"/>
    </source>
</evidence>
<evidence type="ECO:0000259" key="10">
    <source>
        <dbReference type="SMART" id="SM00893"/>
    </source>
</evidence>
<keyword evidence="4 9" id="KW-0274">FAD</keyword>
<dbReference type="SMART" id="SM00893">
    <property type="entry name" value="ETF"/>
    <property type="match status" value="1"/>
</dbReference>
<dbReference type="Pfam" id="PF01012">
    <property type="entry name" value="ETF"/>
    <property type="match status" value="1"/>
</dbReference>
<dbReference type="PIRSF" id="PIRSF000089">
    <property type="entry name" value="Electra_flavoP_a"/>
    <property type="match status" value="1"/>
</dbReference>
<dbReference type="CDD" id="cd01715">
    <property type="entry name" value="ETF_alpha"/>
    <property type="match status" value="1"/>
</dbReference>
<dbReference type="InterPro" id="IPR014729">
    <property type="entry name" value="Rossmann-like_a/b/a_fold"/>
</dbReference>